<keyword evidence="6" id="KW-1185">Reference proteome</keyword>
<keyword evidence="3" id="KW-0472">Membrane</keyword>
<dbReference type="InterPro" id="IPR042099">
    <property type="entry name" value="ANL_N_sf"/>
</dbReference>
<dbReference type="Pfam" id="PF00501">
    <property type="entry name" value="AMP-binding"/>
    <property type="match status" value="1"/>
</dbReference>
<evidence type="ECO:0000259" key="4">
    <source>
        <dbReference type="Pfam" id="PF00501"/>
    </source>
</evidence>
<proteinExistence type="inferred from homology"/>
<dbReference type="InterPro" id="IPR045851">
    <property type="entry name" value="AMP-bd_C_sf"/>
</dbReference>
<dbReference type="RefSeq" id="WP_051815271.1">
    <property type="nucleotide sequence ID" value="NZ_JBEYZS010000006.1"/>
</dbReference>
<dbReference type="InterPro" id="IPR000873">
    <property type="entry name" value="AMP-dep_synth/lig_dom"/>
</dbReference>
<keyword evidence="3" id="KW-1133">Transmembrane helix</keyword>
<organism evidence="5 6">
    <name type="scientific">Streptomyces eurythermus</name>
    <dbReference type="NCBI Taxonomy" id="42237"/>
    <lineage>
        <taxon>Bacteria</taxon>
        <taxon>Bacillati</taxon>
        <taxon>Actinomycetota</taxon>
        <taxon>Actinomycetes</taxon>
        <taxon>Kitasatosporales</taxon>
        <taxon>Streptomycetaceae</taxon>
        <taxon>Streptomyces</taxon>
    </lineage>
</organism>
<dbReference type="Gene3D" id="3.40.50.12780">
    <property type="entry name" value="N-terminal domain of ligase-like"/>
    <property type="match status" value="1"/>
</dbReference>
<evidence type="ECO:0000256" key="1">
    <source>
        <dbReference type="ARBA" id="ARBA00006432"/>
    </source>
</evidence>
<name>A0ABW6YU34_9ACTN</name>
<comment type="similarity">
    <text evidence="1">Belongs to the ATP-dependent AMP-binding enzyme family.</text>
</comment>
<feature type="domain" description="AMP-dependent synthetase/ligase" evidence="4">
    <location>
        <begin position="14"/>
        <end position="409"/>
    </location>
</feature>
<protein>
    <submittedName>
        <fullName evidence="5">AMP-binding protein</fullName>
    </submittedName>
</protein>
<evidence type="ECO:0000256" key="2">
    <source>
        <dbReference type="SAM" id="MobiDB-lite"/>
    </source>
</evidence>
<comment type="caution">
    <text evidence="5">The sequence shown here is derived from an EMBL/GenBank/DDBJ whole genome shotgun (WGS) entry which is preliminary data.</text>
</comment>
<gene>
    <name evidence="5" type="ORF">ACF1HC_10090</name>
</gene>
<accession>A0ABW6YU34</accession>
<keyword evidence="3" id="KW-0812">Transmembrane</keyword>
<dbReference type="SUPFAM" id="SSF56801">
    <property type="entry name" value="Acetyl-CoA synthetase-like"/>
    <property type="match status" value="1"/>
</dbReference>
<evidence type="ECO:0000313" key="6">
    <source>
        <dbReference type="Proteomes" id="UP001603418"/>
    </source>
</evidence>
<feature type="transmembrane region" description="Helical" evidence="3">
    <location>
        <begin position="69"/>
        <end position="89"/>
    </location>
</feature>
<dbReference type="EMBL" id="JBICBM010000004">
    <property type="protein sequence ID" value="MFF9881947.1"/>
    <property type="molecule type" value="Genomic_DNA"/>
</dbReference>
<feature type="region of interest" description="Disordered" evidence="2">
    <location>
        <begin position="339"/>
        <end position="364"/>
    </location>
</feature>
<evidence type="ECO:0000313" key="5">
    <source>
        <dbReference type="EMBL" id="MFF9881947.1"/>
    </source>
</evidence>
<evidence type="ECO:0000256" key="3">
    <source>
        <dbReference type="SAM" id="Phobius"/>
    </source>
</evidence>
<dbReference type="PANTHER" id="PTHR22754:SF32">
    <property type="entry name" value="DISCO-INTERACTING PROTEIN 2"/>
    <property type="match status" value="1"/>
</dbReference>
<reference evidence="5 6" key="1">
    <citation type="submission" date="2024-10" db="EMBL/GenBank/DDBJ databases">
        <title>The Natural Products Discovery Center: Release of the First 8490 Sequenced Strains for Exploring Actinobacteria Biosynthetic Diversity.</title>
        <authorList>
            <person name="Kalkreuter E."/>
            <person name="Kautsar S.A."/>
            <person name="Yang D."/>
            <person name="Bader C.D."/>
            <person name="Teijaro C.N."/>
            <person name="Fluegel L."/>
            <person name="Davis C.M."/>
            <person name="Simpson J.R."/>
            <person name="Lauterbach L."/>
            <person name="Steele A.D."/>
            <person name="Gui C."/>
            <person name="Meng S."/>
            <person name="Li G."/>
            <person name="Viehrig K."/>
            <person name="Ye F."/>
            <person name="Su P."/>
            <person name="Kiefer A.F."/>
            <person name="Nichols A."/>
            <person name="Cepeda A.J."/>
            <person name="Yan W."/>
            <person name="Fan B."/>
            <person name="Jiang Y."/>
            <person name="Adhikari A."/>
            <person name="Zheng C.-J."/>
            <person name="Schuster L."/>
            <person name="Cowan T.M."/>
            <person name="Smanski M.J."/>
            <person name="Chevrette M.G."/>
            <person name="De Carvalho L.P.S."/>
            <person name="Shen B."/>
        </authorList>
    </citation>
    <scope>NUCLEOTIDE SEQUENCE [LARGE SCALE GENOMIC DNA]</scope>
    <source>
        <strain evidence="5 6">NPDC013366</strain>
    </source>
</reference>
<dbReference type="PANTHER" id="PTHR22754">
    <property type="entry name" value="DISCO-INTERACTING PROTEIN 2 DIP2 -RELATED"/>
    <property type="match status" value="1"/>
</dbReference>
<sequence>MSRERTLAEAFLDAVHDRPGHPFLTLVEPDGDRTVTLAELAGHAAGAGRLLRESGARPGDRVPLVFDSGLAAVAAFFGTLLAGMTPAMVAPPMGRRQGAAYQEHVRGVTERCASRLGLTDREFAGALDGAAAHPFLPLVPDRPEPVPDRPDAPEAAGPVALLQFTSGSTRVPKGVQVTHAGVLDNTAMFAERFGLGPGRPFCSWLPLYHDFGLIGGLLSSLLSGGSLVLMPPQAFIRSPLGWLRAAQRGGATVTGSPNFGLALFNRRFAAEPAEHLDGLDLSGLRTVVVGSDPVVPETVEAFQKLLAPYGLHERAVRVGYGLAENTLVVTAVPDGQPLRTLTVRRPDGARGPVRPTGSTSDGPVVTAVSCGTPAGNQEVSIVDEHGTTLGPDVIGEIQVSGRSVALGYLDDPEATAAAFPGGALRTGDLGFLHDGELYVTGRLKDVVIARGRNLNALDVERVVRTLPGAHEGECAAFGARTAEGEELVVAQEVRPASPEDHRALAREVTALIVREFGIAPADVLLVRMRTLPRTSSGKLRRSGCADLYERGELVTLYRQGSAAV</sequence>
<dbReference type="Gene3D" id="3.30.300.30">
    <property type="match status" value="1"/>
</dbReference>
<dbReference type="Proteomes" id="UP001603418">
    <property type="component" value="Unassembled WGS sequence"/>
</dbReference>